<organism evidence="1 2">
    <name type="scientific">Lipomyces kononenkoae</name>
    <name type="common">Yeast</name>
    <dbReference type="NCBI Taxonomy" id="34357"/>
    <lineage>
        <taxon>Eukaryota</taxon>
        <taxon>Fungi</taxon>
        <taxon>Dikarya</taxon>
        <taxon>Ascomycota</taxon>
        <taxon>Saccharomycotina</taxon>
        <taxon>Lipomycetes</taxon>
        <taxon>Lipomycetales</taxon>
        <taxon>Lipomycetaceae</taxon>
        <taxon>Lipomyces</taxon>
    </lineage>
</organism>
<dbReference type="EMBL" id="MU971447">
    <property type="protein sequence ID" value="KAK9234807.1"/>
    <property type="molecule type" value="Genomic_DNA"/>
</dbReference>
<reference evidence="2" key="1">
    <citation type="journal article" date="2024" name="Front. Bioeng. Biotechnol.">
        <title>Genome-scale model development and genomic sequencing of the oleaginous clade Lipomyces.</title>
        <authorList>
            <person name="Czajka J.J."/>
            <person name="Han Y."/>
            <person name="Kim J."/>
            <person name="Mondo S.J."/>
            <person name="Hofstad B.A."/>
            <person name="Robles A."/>
            <person name="Haridas S."/>
            <person name="Riley R."/>
            <person name="LaButti K."/>
            <person name="Pangilinan J."/>
            <person name="Andreopoulos W."/>
            <person name="Lipzen A."/>
            <person name="Yan J."/>
            <person name="Wang M."/>
            <person name="Ng V."/>
            <person name="Grigoriev I.V."/>
            <person name="Spatafora J.W."/>
            <person name="Magnuson J.K."/>
            <person name="Baker S.E."/>
            <person name="Pomraning K.R."/>
        </authorList>
    </citation>
    <scope>NUCLEOTIDE SEQUENCE [LARGE SCALE GENOMIC DNA]</scope>
    <source>
        <strain evidence="2">CBS 7786</strain>
    </source>
</reference>
<evidence type="ECO:0000313" key="2">
    <source>
        <dbReference type="Proteomes" id="UP001433508"/>
    </source>
</evidence>
<dbReference type="Proteomes" id="UP001433508">
    <property type="component" value="Unassembled WGS sequence"/>
</dbReference>
<comment type="caution">
    <text evidence="1">The sequence shown here is derived from an EMBL/GenBank/DDBJ whole genome shotgun (WGS) entry which is preliminary data.</text>
</comment>
<name>A0ACC3ST54_LIPKO</name>
<evidence type="ECO:0000313" key="1">
    <source>
        <dbReference type="EMBL" id="KAK9234807.1"/>
    </source>
</evidence>
<gene>
    <name evidence="1" type="ORF">V1525DRAFT_437481</name>
</gene>
<accession>A0ACC3ST54</accession>
<keyword evidence="2" id="KW-1185">Reference proteome</keyword>
<proteinExistence type="predicted"/>
<sequence>MDALYGSYDPHSASASRATSTANATRARVKRKAADVRPEVQEVRETNSNARYRKHAMDQSKCVILGADTDSSGSSEISKGMSVTDSKVLSNFNDSFTLIKENVPEQRLDIQLPYEKFLELDAAFSEMKSEAGISEEKRYPSLAYNSLTETVTVTTTPAGIHEGAARRIETEIISFAENYLSTHSPHSEGPIGQSGSTTMYFGQGGYHRSYVSHHTRNLMVAIEVGTSEKYSKLCADKDMWINGKGVNVVILICINESPRFRFPAAARYRDIVNAEAEIDVMGQTVDDIAESNAAQDLYGPLRYKDHKWVGKLNDAFIEVWRANTEPVRNNLIQNGSALDNVPNSLIRISDLYPRDAWEAINIPDASIPFDNAKFLRKLRNDMVMTAVCRFERFLYLKLDLH</sequence>
<protein>
    <submittedName>
        <fullName evidence="1">Uncharacterized protein</fullName>
    </submittedName>
</protein>